<keyword evidence="4" id="KW-0597">Phosphoprotein</keyword>
<dbReference type="SMART" id="SM00342">
    <property type="entry name" value="HTH_ARAC"/>
    <property type="match status" value="1"/>
</dbReference>
<dbReference type="Pfam" id="PF00072">
    <property type="entry name" value="Response_reg"/>
    <property type="match status" value="1"/>
</dbReference>
<dbReference type="SUPFAM" id="SSF52172">
    <property type="entry name" value="CheY-like"/>
    <property type="match status" value="1"/>
</dbReference>
<evidence type="ECO:0000313" key="8">
    <source>
        <dbReference type="Proteomes" id="UP000564644"/>
    </source>
</evidence>
<dbReference type="InterPro" id="IPR001789">
    <property type="entry name" value="Sig_transdc_resp-reg_receiver"/>
</dbReference>
<dbReference type="PANTHER" id="PTHR43280:SF10">
    <property type="entry name" value="REGULATORY PROTEIN POCR"/>
    <property type="match status" value="1"/>
</dbReference>
<dbReference type="InterPro" id="IPR009057">
    <property type="entry name" value="Homeodomain-like_sf"/>
</dbReference>
<evidence type="ECO:0000259" key="5">
    <source>
        <dbReference type="PROSITE" id="PS01124"/>
    </source>
</evidence>
<dbReference type="EMBL" id="JACJVO010000010">
    <property type="protein sequence ID" value="MBB6731237.1"/>
    <property type="molecule type" value="Genomic_DNA"/>
</dbReference>
<dbReference type="PANTHER" id="PTHR43280">
    <property type="entry name" value="ARAC-FAMILY TRANSCRIPTIONAL REGULATOR"/>
    <property type="match status" value="1"/>
</dbReference>
<dbReference type="InterPro" id="IPR011006">
    <property type="entry name" value="CheY-like_superfamily"/>
</dbReference>
<dbReference type="AlphaFoldDB" id="A0A7X0SJQ5"/>
<dbReference type="GO" id="GO:0043565">
    <property type="term" value="F:sequence-specific DNA binding"/>
    <property type="evidence" value="ECO:0007669"/>
    <property type="project" value="InterPro"/>
</dbReference>
<evidence type="ECO:0000256" key="2">
    <source>
        <dbReference type="ARBA" id="ARBA00023125"/>
    </source>
</evidence>
<dbReference type="PROSITE" id="PS01124">
    <property type="entry name" value="HTH_ARAC_FAMILY_2"/>
    <property type="match status" value="1"/>
</dbReference>
<keyword evidence="1" id="KW-0805">Transcription regulation</keyword>
<feature type="modified residue" description="4-aspartylphosphate" evidence="4">
    <location>
        <position position="56"/>
    </location>
</feature>
<proteinExistence type="predicted"/>
<dbReference type="Gene3D" id="3.40.50.2300">
    <property type="match status" value="1"/>
</dbReference>
<dbReference type="CDD" id="cd17536">
    <property type="entry name" value="REC_YesN-like"/>
    <property type="match status" value="1"/>
</dbReference>
<name>A0A7X0SJQ5_9BACL</name>
<evidence type="ECO:0000259" key="6">
    <source>
        <dbReference type="PROSITE" id="PS50110"/>
    </source>
</evidence>
<evidence type="ECO:0000256" key="1">
    <source>
        <dbReference type="ARBA" id="ARBA00023015"/>
    </source>
</evidence>
<sequence>MILSVLIVDDDLLARNHLRSLIDWERHGFRICAEAADGAAAQAAIRQHRPDVVLLDVQMPMRNGVEVAKYAREHHEDIQVVMLSSFDSYEYVRETLMNGAVDYLLKHRTDAAALLNVLRTIKNRAKKQLERKENDDRTTRMWTAVSPLVAQSYIRETVTGVSQSGLQELSPLNELERWNNLKLVVAEIPNFDFVTSRYTDIQKNKLLTSISDICQQSIEEYAKGYAAYIEKGRFVLLVSFEKHRSESAIFQELQSMQQRIEQSLRMYLGIHAVSASSSLPNGMSRLADCYQAICGRLERTHRPGEAASGLKADQPIVTLTIRQEKDLLSAIELGDGDQIDGQIERIFEGLNAADSGTVQFVMSELLHVAEKLSGKSGRDTQWVTAEMKEMLSNSRLEPRDFCEWFQSLFQRIARQIHSDGTANSYSPHVREAIGYIHKHYRQAISLEEAASRAGITASYLSRLFKEETGIAFTEYLNRHRIEIGKQLLAEGQTKAKTIYGKIGFNNYSYFIKVFKDIVGMPPQKYAQTTRNPKDPTAKK</sequence>
<dbReference type="SMART" id="SM00448">
    <property type="entry name" value="REC"/>
    <property type="match status" value="1"/>
</dbReference>
<feature type="domain" description="HTH araC/xylS-type" evidence="5">
    <location>
        <begin position="430"/>
        <end position="528"/>
    </location>
</feature>
<reference evidence="7 8" key="1">
    <citation type="submission" date="2020-08" db="EMBL/GenBank/DDBJ databases">
        <title>Cohnella phylogeny.</title>
        <authorList>
            <person name="Dunlap C."/>
        </authorList>
    </citation>
    <scope>NUCLEOTIDE SEQUENCE [LARGE SCALE GENOMIC DNA]</scope>
    <source>
        <strain evidence="7 8">CBP 2801</strain>
    </source>
</reference>
<organism evidence="7 8">
    <name type="scientific">Cohnella zeiphila</name>
    <dbReference type="NCBI Taxonomy" id="2761120"/>
    <lineage>
        <taxon>Bacteria</taxon>
        <taxon>Bacillati</taxon>
        <taxon>Bacillota</taxon>
        <taxon>Bacilli</taxon>
        <taxon>Bacillales</taxon>
        <taxon>Paenibacillaceae</taxon>
        <taxon>Cohnella</taxon>
    </lineage>
</organism>
<evidence type="ECO:0000313" key="7">
    <source>
        <dbReference type="EMBL" id="MBB6731237.1"/>
    </source>
</evidence>
<dbReference type="SUPFAM" id="SSF46689">
    <property type="entry name" value="Homeodomain-like"/>
    <property type="match status" value="2"/>
</dbReference>
<keyword evidence="2" id="KW-0238">DNA-binding</keyword>
<feature type="domain" description="Response regulatory" evidence="6">
    <location>
        <begin position="4"/>
        <end position="121"/>
    </location>
</feature>
<dbReference type="PROSITE" id="PS50110">
    <property type="entry name" value="RESPONSE_REGULATORY"/>
    <property type="match status" value="1"/>
</dbReference>
<comment type="caution">
    <text evidence="7">The sequence shown here is derived from an EMBL/GenBank/DDBJ whole genome shotgun (WGS) entry which is preliminary data.</text>
</comment>
<protein>
    <submittedName>
        <fullName evidence="7">Response regulator</fullName>
    </submittedName>
</protein>
<gene>
    <name evidence="7" type="ORF">H7C18_09990</name>
</gene>
<evidence type="ECO:0000256" key="4">
    <source>
        <dbReference type="PROSITE-ProRule" id="PRU00169"/>
    </source>
</evidence>
<dbReference type="Proteomes" id="UP000564644">
    <property type="component" value="Unassembled WGS sequence"/>
</dbReference>
<dbReference type="Pfam" id="PF12833">
    <property type="entry name" value="HTH_18"/>
    <property type="match status" value="1"/>
</dbReference>
<dbReference type="InterPro" id="IPR018060">
    <property type="entry name" value="HTH_AraC"/>
</dbReference>
<keyword evidence="3" id="KW-0804">Transcription</keyword>
<dbReference type="GO" id="GO:0000160">
    <property type="term" value="P:phosphorelay signal transduction system"/>
    <property type="evidence" value="ECO:0007669"/>
    <property type="project" value="InterPro"/>
</dbReference>
<evidence type="ECO:0000256" key="3">
    <source>
        <dbReference type="ARBA" id="ARBA00023163"/>
    </source>
</evidence>
<dbReference type="GO" id="GO:0003700">
    <property type="term" value="F:DNA-binding transcription factor activity"/>
    <property type="evidence" value="ECO:0007669"/>
    <property type="project" value="InterPro"/>
</dbReference>
<keyword evidence="8" id="KW-1185">Reference proteome</keyword>
<dbReference type="RefSeq" id="WP_185128912.1">
    <property type="nucleotide sequence ID" value="NZ_JACJVO010000010.1"/>
</dbReference>
<accession>A0A7X0SJQ5</accession>
<dbReference type="Gene3D" id="1.10.10.60">
    <property type="entry name" value="Homeodomain-like"/>
    <property type="match status" value="2"/>
</dbReference>